<evidence type="ECO:0000256" key="1">
    <source>
        <dbReference type="ARBA" id="ARBA00022679"/>
    </source>
</evidence>
<dbReference type="PANTHER" id="PTHR48207">
    <property type="entry name" value="SUCCINATE--HYDROXYMETHYLGLUTARATE COA-TRANSFERASE"/>
    <property type="match status" value="1"/>
</dbReference>
<accession>A0ABS6HL84</accession>
<feature type="region of interest" description="Disordered" evidence="2">
    <location>
        <begin position="40"/>
        <end position="64"/>
    </location>
</feature>
<organism evidence="3 4">
    <name type="scientific">Mycolicibacterium goodii</name>
    <name type="common">Mycobacterium goodii</name>
    <dbReference type="NCBI Taxonomy" id="134601"/>
    <lineage>
        <taxon>Bacteria</taxon>
        <taxon>Bacillati</taxon>
        <taxon>Actinomycetota</taxon>
        <taxon>Actinomycetes</taxon>
        <taxon>Mycobacteriales</taxon>
        <taxon>Mycobacteriaceae</taxon>
        <taxon>Mycolicibacterium</taxon>
    </lineage>
</organism>
<dbReference type="Gene3D" id="3.30.1540.10">
    <property type="entry name" value="formyl-coa transferase, domain 3"/>
    <property type="match status" value="1"/>
</dbReference>
<reference evidence="3 4" key="1">
    <citation type="submission" date="2021-05" db="EMBL/GenBank/DDBJ databases">
        <title>Draft Genome Sequences of Clinical Respiratory Isolates of Mycobacterium goodii Recovered in Ireland.</title>
        <authorList>
            <person name="Flanagan P.R."/>
            <person name="Mok S."/>
            <person name="Roycroft E."/>
            <person name="Rogers T.R."/>
            <person name="Fitzgibbon M."/>
        </authorList>
    </citation>
    <scope>NUCLEOTIDE SEQUENCE [LARGE SCALE GENOMIC DNA]</scope>
    <source>
        <strain evidence="3 4">14IE55</strain>
    </source>
</reference>
<name>A0ABS6HL84_MYCGD</name>
<sequence length="396" mass="43794">MRTLDGIRVLEIGQYIAAPYCAMMLADLGAEVIKVEKPAGGDPRRNYDPLRRSETGSMSGGFLSYNRNKKSVTLDLSDPGDRRRYRALAATADVIVENLRPGAVDRLGLGYETLKSDNERLIYCAISGYGRLPSHRGPYSQRPAFDTAIQAIGGLMAVTGEPDGPPLPTVTGFADVFTAILATVGVLSALQGRERSGVGTFVDQSMYDAVASLLERELMLWDFTKEHRRRGVDRYAPLGALRAQDGYVALILPTQEMWRRLCVAIERPDLLADPHLHTVVQRAENFASRIRPEAEKWTAARTRREIVEHFAAHGLPAGECQTIDELYQCAHLAARRMFLDIDDPHAGLRRMIRTPILTDVYEGPRADSAPQLGADNYLLDDILDTLPGQFVQDLCG</sequence>
<dbReference type="Proteomes" id="UP000696413">
    <property type="component" value="Unassembled WGS sequence"/>
</dbReference>
<dbReference type="Gene3D" id="3.40.50.10540">
    <property type="entry name" value="Crotonobetainyl-coa:carnitine coa-transferase, domain 1"/>
    <property type="match status" value="1"/>
</dbReference>
<dbReference type="PANTHER" id="PTHR48207:SF3">
    <property type="entry name" value="SUCCINATE--HYDROXYMETHYLGLUTARATE COA-TRANSFERASE"/>
    <property type="match status" value="1"/>
</dbReference>
<dbReference type="InterPro" id="IPR023606">
    <property type="entry name" value="CoA-Trfase_III_dom_1_sf"/>
</dbReference>
<dbReference type="InterPro" id="IPR044855">
    <property type="entry name" value="CoA-Trfase_III_dom3_sf"/>
</dbReference>
<evidence type="ECO:0000313" key="3">
    <source>
        <dbReference type="EMBL" id="MBU8822444.1"/>
    </source>
</evidence>
<gene>
    <name evidence="3" type="ORF">KL859_06080</name>
</gene>
<keyword evidence="4" id="KW-1185">Reference proteome</keyword>
<dbReference type="SUPFAM" id="SSF89796">
    <property type="entry name" value="CoA-transferase family III (CaiB/BaiF)"/>
    <property type="match status" value="1"/>
</dbReference>
<feature type="compositionally biased region" description="Basic and acidic residues" evidence="2">
    <location>
        <begin position="40"/>
        <end position="54"/>
    </location>
</feature>
<evidence type="ECO:0000256" key="2">
    <source>
        <dbReference type="SAM" id="MobiDB-lite"/>
    </source>
</evidence>
<dbReference type="EMBL" id="JAHBOM010000004">
    <property type="protein sequence ID" value="MBU8822444.1"/>
    <property type="molecule type" value="Genomic_DNA"/>
</dbReference>
<dbReference type="GO" id="GO:0016740">
    <property type="term" value="F:transferase activity"/>
    <property type="evidence" value="ECO:0007669"/>
    <property type="project" value="UniProtKB-KW"/>
</dbReference>
<evidence type="ECO:0000313" key="4">
    <source>
        <dbReference type="Proteomes" id="UP000696413"/>
    </source>
</evidence>
<comment type="caution">
    <text evidence="3">The sequence shown here is derived from an EMBL/GenBank/DDBJ whole genome shotgun (WGS) entry which is preliminary data.</text>
</comment>
<keyword evidence="1 3" id="KW-0808">Transferase</keyword>
<dbReference type="Pfam" id="PF02515">
    <property type="entry name" value="CoA_transf_3"/>
    <property type="match status" value="1"/>
</dbReference>
<dbReference type="InterPro" id="IPR003673">
    <property type="entry name" value="CoA-Trfase_fam_III"/>
</dbReference>
<dbReference type="RefSeq" id="WP_073676248.1">
    <property type="nucleotide sequence ID" value="NZ_JAHBOJ010000003.1"/>
</dbReference>
<dbReference type="InterPro" id="IPR050483">
    <property type="entry name" value="CoA-transferase_III_domain"/>
</dbReference>
<proteinExistence type="predicted"/>
<protein>
    <submittedName>
        <fullName evidence="3">CoA transferase</fullName>
    </submittedName>
</protein>